<dbReference type="InterPro" id="IPR013780">
    <property type="entry name" value="Glyco_hydro_b"/>
</dbReference>
<dbReference type="Pfam" id="PF01055">
    <property type="entry name" value="Glyco_hydro_31_2nd"/>
    <property type="match status" value="1"/>
</dbReference>
<dbReference type="AlphaFoldDB" id="A0A1M6W3A9"/>
<dbReference type="InterPro" id="IPR000322">
    <property type="entry name" value="Glyco_hydro_31_TIM"/>
</dbReference>
<feature type="non-terminal residue" evidence="5">
    <location>
        <position position="607"/>
    </location>
</feature>
<dbReference type="SMART" id="SM00060">
    <property type="entry name" value="FN3"/>
    <property type="match status" value="1"/>
</dbReference>
<dbReference type="PANTHER" id="PTHR43863:SF2">
    <property type="entry name" value="MALTASE-GLUCOAMYLASE"/>
    <property type="match status" value="1"/>
</dbReference>
<dbReference type="SUPFAM" id="SSF49265">
    <property type="entry name" value="Fibronectin type III"/>
    <property type="match status" value="1"/>
</dbReference>
<protein>
    <submittedName>
        <fullName evidence="5">F5/8 type C domain-containing protein</fullName>
    </submittedName>
</protein>
<dbReference type="SUPFAM" id="SSF49785">
    <property type="entry name" value="Galactose-binding domain-like"/>
    <property type="match status" value="1"/>
</dbReference>
<dbReference type="InterPro" id="IPR003961">
    <property type="entry name" value="FN3_dom"/>
</dbReference>
<name>A0A1M6W3A9_9CLOT</name>
<evidence type="ECO:0000259" key="4">
    <source>
        <dbReference type="PROSITE" id="PS50853"/>
    </source>
</evidence>
<dbReference type="EMBL" id="FQZB01000050">
    <property type="protein sequence ID" value="SHK88147.1"/>
    <property type="molecule type" value="Genomic_DNA"/>
</dbReference>
<dbReference type="Gene3D" id="2.60.40.10">
    <property type="entry name" value="Immunoglobulins"/>
    <property type="match status" value="1"/>
</dbReference>
<sequence>GMPYVSSDTDGIFGGKAKTYTRDLQWKTFIPTMINMSGWAQKDKQPWIYGEPYTSINRKYLKLRQALTPYMYTTAAESYKTGAPIDRAMVWEFQNDPITRGKDTQYQFMLGKDILVAPIYEGDTDDITKPDIRNGIYFPKDTRWFDFWTGKQYEGGKFLNGYKADISTLPVFIKAGAIIPMYPEANYDGEKMPGDKYPLTLNIYPYGNSEYSLYEDDGNTKEHRTGKYAITKIQVSAPTEETGKATIKVNPTEGSYDGMPSARKHEFVIHTKVDPEKVIVKPGEGVHELKKVANKEEFEKTECCSWYFDANEQGGVVRVKTKATLVAQPLEIELDRFNNDIEKVDESLVKPSVPENIFISDVKDNELTINWSNVKDATSYDLMIDGKIYTNVTNPFIHKELQSVSKYKYKVRAVNETKVGDWSEEVVGETAPDRNLNLVDKSELKATASSEHPSYGINQAFDGSFSSLWFVDWNEKEKIGKPYEVKVDMVKPYDINKIIYHPVEKGYAGVWQTINLYASTDGKEYKKVLENVQLQDTGLPQEIKFETVKGAVSFKIEIVKAIKGYCSAAEIQIFKDNGEVVAPEEDVTADKKVDINDLNFMVNYYRV</sequence>
<gene>
    <name evidence="5" type="ORF">SAMN02745163_04604</name>
</gene>
<dbReference type="Gene3D" id="2.60.120.260">
    <property type="entry name" value="Galactose-binding domain-like"/>
    <property type="match status" value="1"/>
</dbReference>
<accession>A0A1M6W3A9</accession>
<reference evidence="5 6" key="1">
    <citation type="submission" date="2016-11" db="EMBL/GenBank/DDBJ databases">
        <authorList>
            <person name="Jaros S."/>
            <person name="Januszkiewicz K."/>
            <person name="Wedrychowicz H."/>
        </authorList>
    </citation>
    <scope>NUCLEOTIDE SEQUENCE [LARGE SCALE GENOMIC DNA]</scope>
    <source>
        <strain evidence="5 6">DSM 21758</strain>
    </source>
</reference>
<evidence type="ECO:0000256" key="3">
    <source>
        <dbReference type="RuleBase" id="RU361185"/>
    </source>
</evidence>
<dbReference type="InterPro" id="IPR048395">
    <property type="entry name" value="Glyco_hydro_31_C"/>
</dbReference>
<dbReference type="STRING" id="1121302.SAMN02745163_04604"/>
<dbReference type="InterPro" id="IPR036116">
    <property type="entry name" value="FN3_sf"/>
</dbReference>
<dbReference type="PROSITE" id="PS50853">
    <property type="entry name" value="FN3"/>
    <property type="match status" value="1"/>
</dbReference>
<dbReference type="InterPro" id="IPR017853">
    <property type="entry name" value="GH"/>
</dbReference>
<dbReference type="InterPro" id="IPR033403">
    <property type="entry name" value="DUF5110"/>
</dbReference>
<dbReference type="InterPro" id="IPR008979">
    <property type="entry name" value="Galactose-bd-like_sf"/>
</dbReference>
<dbReference type="CDD" id="cd00063">
    <property type="entry name" value="FN3"/>
    <property type="match status" value="1"/>
</dbReference>
<keyword evidence="2 3" id="KW-0326">Glycosidase</keyword>
<comment type="similarity">
    <text evidence="1 3">Belongs to the glycosyl hydrolase 31 family.</text>
</comment>
<dbReference type="Gene3D" id="3.20.20.80">
    <property type="entry name" value="Glycosidases"/>
    <property type="match status" value="1"/>
</dbReference>
<dbReference type="InterPro" id="IPR051816">
    <property type="entry name" value="Glycosyl_Hydrolase_31"/>
</dbReference>
<dbReference type="Pfam" id="PF17137">
    <property type="entry name" value="DUF5110"/>
    <property type="match status" value="1"/>
</dbReference>
<proteinExistence type="inferred from homology"/>
<evidence type="ECO:0000313" key="5">
    <source>
        <dbReference type="EMBL" id="SHK88147.1"/>
    </source>
</evidence>
<dbReference type="Pfam" id="PF21365">
    <property type="entry name" value="Glyco_hydro_31_3rd"/>
    <property type="match status" value="1"/>
</dbReference>
<dbReference type="PANTHER" id="PTHR43863">
    <property type="entry name" value="HYDROLASE, PUTATIVE (AFU_ORTHOLOGUE AFUA_1G03140)-RELATED"/>
    <property type="match status" value="1"/>
</dbReference>
<evidence type="ECO:0000256" key="2">
    <source>
        <dbReference type="ARBA" id="ARBA00023295"/>
    </source>
</evidence>
<keyword evidence="6" id="KW-1185">Reference proteome</keyword>
<dbReference type="GO" id="GO:0004553">
    <property type="term" value="F:hydrolase activity, hydrolyzing O-glycosyl compounds"/>
    <property type="evidence" value="ECO:0007669"/>
    <property type="project" value="InterPro"/>
</dbReference>
<evidence type="ECO:0000256" key="1">
    <source>
        <dbReference type="ARBA" id="ARBA00007806"/>
    </source>
</evidence>
<dbReference type="OrthoDB" id="176168at2"/>
<dbReference type="Pfam" id="PF00754">
    <property type="entry name" value="F5_F8_type_C"/>
    <property type="match status" value="1"/>
</dbReference>
<dbReference type="InterPro" id="IPR013783">
    <property type="entry name" value="Ig-like_fold"/>
</dbReference>
<dbReference type="InterPro" id="IPR000421">
    <property type="entry name" value="FA58C"/>
</dbReference>
<feature type="non-terminal residue" evidence="5">
    <location>
        <position position="1"/>
    </location>
</feature>
<dbReference type="Gene3D" id="2.60.40.1180">
    <property type="entry name" value="Golgi alpha-mannosidase II"/>
    <property type="match status" value="2"/>
</dbReference>
<feature type="domain" description="Fibronectin type-III" evidence="4">
    <location>
        <begin position="353"/>
        <end position="433"/>
    </location>
</feature>
<keyword evidence="3" id="KW-0378">Hydrolase</keyword>
<evidence type="ECO:0000313" key="6">
    <source>
        <dbReference type="Proteomes" id="UP000184310"/>
    </source>
</evidence>
<dbReference type="Proteomes" id="UP000184310">
    <property type="component" value="Unassembled WGS sequence"/>
</dbReference>
<dbReference type="SUPFAM" id="SSF51011">
    <property type="entry name" value="Glycosyl hydrolase domain"/>
    <property type="match status" value="1"/>
</dbReference>
<dbReference type="SUPFAM" id="SSF51445">
    <property type="entry name" value="(Trans)glycosidases"/>
    <property type="match status" value="1"/>
</dbReference>
<organism evidence="5 6">
    <name type="scientific">Clostridium cavendishii DSM 21758</name>
    <dbReference type="NCBI Taxonomy" id="1121302"/>
    <lineage>
        <taxon>Bacteria</taxon>
        <taxon>Bacillati</taxon>
        <taxon>Bacillota</taxon>
        <taxon>Clostridia</taxon>
        <taxon>Eubacteriales</taxon>
        <taxon>Clostridiaceae</taxon>
        <taxon>Clostridium</taxon>
    </lineage>
</organism>
<dbReference type="RefSeq" id="WP_143152566.1">
    <property type="nucleotide sequence ID" value="NZ_FQZB01000050.1"/>
</dbReference>
<dbReference type="GO" id="GO:0005975">
    <property type="term" value="P:carbohydrate metabolic process"/>
    <property type="evidence" value="ECO:0007669"/>
    <property type="project" value="InterPro"/>
</dbReference>